<reference evidence="2 3" key="1">
    <citation type="submission" date="2018-05" db="EMBL/GenBank/DDBJ databases">
        <title>The draft genome of strain NS-104.</title>
        <authorList>
            <person name="Hang P."/>
            <person name="Jiang J."/>
        </authorList>
    </citation>
    <scope>NUCLEOTIDE SEQUENCE [LARGE SCALE GENOMIC DNA]</scope>
    <source>
        <strain evidence="2 3">NS-104</strain>
    </source>
</reference>
<dbReference type="Proteomes" id="UP000245252">
    <property type="component" value="Unassembled WGS sequence"/>
</dbReference>
<dbReference type="RefSeq" id="WP_109461665.1">
    <property type="nucleotide sequence ID" value="NZ_QFBC01000020.1"/>
</dbReference>
<dbReference type="AlphaFoldDB" id="A0A2U2DHG2"/>
<evidence type="ECO:0000313" key="2">
    <source>
        <dbReference type="EMBL" id="PWE52765.1"/>
    </source>
</evidence>
<protein>
    <submittedName>
        <fullName evidence="2">Uncharacterized protein</fullName>
    </submittedName>
</protein>
<name>A0A2U2DHG2_9HYPH</name>
<sequence length="409" mass="45346">MQKAHNQVYDPVRDEEWWTLAMAVAWIADRNAKSVVRHSPRSPDQKAALLWVMFIEEMGGDRVYWTAAVDLLKAIQSRLVETDTHMVDAAHLALRERPGPIPDEHLGYLILQGDDNIDGIILSTLDGTKFQHTRVRARHILREWPAPILEPGDEIYQIIEQRGGTYSLFDAAVLVGSLGQSFTSRQIANLLIDEKGMEELSQILAYDGIIATGRKGGLRGDIPSSPWEAAKYGSHHTEADTHRIEFLDFTSKSGLGGTLTLHSNLRSKEPDWVDIRVPAEALRAHVASMLSKSDTTPPALAPIEGAASRAPTSDPGKAPARRGRAPKFAWAAFEAEVHQKLRRDGIPDATAGRPQKKLVDEMTQWCWDTWGESNSPEETSIKDKIRNCIAEFASGSEKSEKSENPSEGH</sequence>
<dbReference type="EMBL" id="QFBC01000020">
    <property type="protein sequence ID" value="PWE52765.1"/>
    <property type="molecule type" value="Genomic_DNA"/>
</dbReference>
<evidence type="ECO:0000313" key="3">
    <source>
        <dbReference type="Proteomes" id="UP000245252"/>
    </source>
</evidence>
<accession>A0A2U2DHG2</accession>
<evidence type="ECO:0000256" key="1">
    <source>
        <dbReference type="SAM" id="MobiDB-lite"/>
    </source>
</evidence>
<feature type="region of interest" description="Disordered" evidence="1">
    <location>
        <begin position="290"/>
        <end position="324"/>
    </location>
</feature>
<proteinExistence type="predicted"/>
<organism evidence="2 3">
    <name type="scientific">Metarhizobium album</name>
    <dbReference type="NCBI Taxonomy" id="2182425"/>
    <lineage>
        <taxon>Bacteria</taxon>
        <taxon>Pseudomonadati</taxon>
        <taxon>Pseudomonadota</taxon>
        <taxon>Alphaproteobacteria</taxon>
        <taxon>Hyphomicrobiales</taxon>
        <taxon>Rhizobiaceae</taxon>
        <taxon>Metarhizobium</taxon>
    </lineage>
</organism>
<gene>
    <name evidence="2" type="ORF">DEM27_28585</name>
</gene>
<dbReference type="OrthoDB" id="8222794at2"/>
<keyword evidence="3" id="KW-1185">Reference proteome</keyword>
<comment type="caution">
    <text evidence="2">The sequence shown here is derived from an EMBL/GenBank/DDBJ whole genome shotgun (WGS) entry which is preliminary data.</text>
</comment>